<keyword evidence="3" id="KW-1185">Reference proteome</keyword>
<dbReference type="Proteomes" id="UP000604117">
    <property type="component" value="Unassembled WGS sequence"/>
</dbReference>
<organism evidence="2 3">
    <name type="scientific">Asanoa siamensis</name>
    <dbReference type="NCBI Taxonomy" id="926357"/>
    <lineage>
        <taxon>Bacteria</taxon>
        <taxon>Bacillati</taxon>
        <taxon>Actinomycetota</taxon>
        <taxon>Actinomycetes</taxon>
        <taxon>Micromonosporales</taxon>
        <taxon>Micromonosporaceae</taxon>
        <taxon>Asanoa</taxon>
    </lineage>
</organism>
<reference evidence="2 3" key="1">
    <citation type="submission" date="2021-01" db="EMBL/GenBank/DDBJ databases">
        <title>Whole genome shotgun sequence of Asanoa siamensis NBRC 107932.</title>
        <authorList>
            <person name="Komaki H."/>
            <person name="Tamura T."/>
        </authorList>
    </citation>
    <scope>NUCLEOTIDE SEQUENCE [LARGE SCALE GENOMIC DNA]</scope>
    <source>
        <strain evidence="2 3">NBRC 107932</strain>
    </source>
</reference>
<feature type="region of interest" description="Disordered" evidence="1">
    <location>
        <begin position="269"/>
        <end position="293"/>
    </location>
</feature>
<evidence type="ECO:0000313" key="3">
    <source>
        <dbReference type="Proteomes" id="UP000604117"/>
    </source>
</evidence>
<gene>
    <name evidence="2" type="ORF">Asi02nite_54590</name>
</gene>
<comment type="caution">
    <text evidence="2">The sequence shown here is derived from an EMBL/GenBank/DDBJ whole genome shotgun (WGS) entry which is preliminary data.</text>
</comment>
<accession>A0ABQ4CXB9</accession>
<protein>
    <submittedName>
        <fullName evidence="2">Uncharacterized protein</fullName>
    </submittedName>
</protein>
<proteinExistence type="predicted"/>
<dbReference type="EMBL" id="BONE01000051">
    <property type="protein sequence ID" value="GIF75941.1"/>
    <property type="molecule type" value="Genomic_DNA"/>
</dbReference>
<evidence type="ECO:0000256" key="1">
    <source>
        <dbReference type="SAM" id="MobiDB-lite"/>
    </source>
</evidence>
<evidence type="ECO:0000313" key="2">
    <source>
        <dbReference type="EMBL" id="GIF75941.1"/>
    </source>
</evidence>
<dbReference type="RefSeq" id="WP_203716783.1">
    <property type="nucleotide sequence ID" value="NZ_BONE01000051.1"/>
</dbReference>
<name>A0ABQ4CXB9_9ACTN</name>
<sequence>MTTTGEPATHTQPTRSNEAAAVRDLAATHDRQAAITPPGPGQSHCDIEPVSEGVRVRCRRVPLEPGITLTHHQWTELHRTLVGGQLPDFAVELPNSWVTRIAPPGQEHHALYLWRDEIAALAHELRTGRHLQPTRPIRRSTVEGPPDESVVLQAGGLRHGAAAGSSPSTYRTPTVADQPPLGASATLTDAEVSVLDLSPAQVDLLTAMAVLRARIVDRVVRVGDRRYSMHDLYTLRTAKLIRPCRDGRGLRDRKRFELTARGAAEAHRLAGATRGDSAAAGMTRAALPGRGDR</sequence>